<dbReference type="PANTHER" id="PTHR30615:SF16">
    <property type="entry name" value="SECONDARY THIAMINE-PHOSPHATE SYNTHASE ENZYME"/>
    <property type="match status" value="1"/>
</dbReference>
<sequence>MSFLGSFRPPWGLMTQLIATVMVISEIIPKITDNTQNVFSFPLIFQRTSPVDKTHALFFPAEKSPAVLPLLFFLSLIFPRTARCPPSYFSPAIIRLKPRKDPSPAIVVAAAAGTTCTAATESMAAKWAQKTVVIPPQRRGCHLSTLKILREIEQDLSGFKCDLAHLFLQHTIASLTINENYDLDVQDDTETFVNRIVPERLPFTSVFIGSMVGTIYVSMVLHNYILSVIFSMIQRLYPERCNSFARKIVQSVLQLLNENGSDVVLEGVLKFVIRHSIILSFFSTSTL</sequence>
<dbReference type="GO" id="GO:0005737">
    <property type="term" value="C:cytoplasm"/>
    <property type="evidence" value="ECO:0007669"/>
    <property type="project" value="UniProtKB-ARBA"/>
</dbReference>
<keyword evidence="3" id="KW-1185">Reference proteome</keyword>
<keyword evidence="1" id="KW-0812">Transmembrane</keyword>
<keyword evidence="1" id="KW-0472">Membrane</keyword>
<keyword evidence="1" id="KW-1133">Transmembrane helix</keyword>
<accession>A0AAQ3JXE9</accession>
<dbReference type="PANTHER" id="PTHR30615">
    <property type="entry name" value="UNCHARACTERIZED PROTEIN YJBQ-RELATED"/>
    <property type="match status" value="1"/>
</dbReference>
<dbReference type="AlphaFoldDB" id="A0AAQ3JXE9"/>
<proteinExistence type="predicted"/>
<feature type="transmembrane region" description="Helical" evidence="1">
    <location>
        <begin position="206"/>
        <end position="230"/>
    </location>
</feature>
<dbReference type="GO" id="GO:0016020">
    <property type="term" value="C:membrane"/>
    <property type="evidence" value="ECO:0007669"/>
    <property type="project" value="UniProtKB-SubCell"/>
</dbReference>
<organism evidence="2 3">
    <name type="scientific">Canna indica</name>
    <name type="common">Indian-shot</name>
    <dbReference type="NCBI Taxonomy" id="4628"/>
    <lineage>
        <taxon>Eukaryota</taxon>
        <taxon>Viridiplantae</taxon>
        <taxon>Streptophyta</taxon>
        <taxon>Embryophyta</taxon>
        <taxon>Tracheophyta</taxon>
        <taxon>Spermatophyta</taxon>
        <taxon>Magnoliopsida</taxon>
        <taxon>Liliopsida</taxon>
        <taxon>Zingiberales</taxon>
        <taxon>Cannaceae</taxon>
        <taxon>Canna</taxon>
    </lineage>
</organism>
<protein>
    <submittedName>
        <fullName evidence="2">Uncharacterized protein</fullName>
    </submittedName>
</protein>
<dbReference type="GO" id="GO:0012505">
    <property type="term" value="C:endomembrane system"/>
    <property type="evidence" value="ECO:0007669"/>
    <property type="project" value="UniProtKB-ARBA"/>
</dbReference>
<evidence type="ECO:0000313" key="3">
    <source>
        <dbReference type="Proteomes" id="UP001327560"/>
    </source>
</evidence>
<dbReference type="Gene3D" id="2.60.120.460">
    <property type="entry name" value="YjbQ-like"/>
    <property type="match status" value="1"/>
</dbReference>
<dbReference type="GO" id="GO:0016192">
    <property type="term" value="P:vesicle-mediated transport"/>
    <property type="evidence" value="ECO:0007669"/>
    <property type="project" value="InterPro"/>
</dbReference>
<evidence type="ECO:0000256" key="1">
    <source>
        <dbReference type="SAM" id="Phobius"/>
    </source>
</evidence>
<gene>
    <name evidence="2" type="ORF">Cni_G06829</name>
</gene>
<dbReference type="Proteomes" id="UP001327560">
    <property type="component" value="Chromosome 2"/>
</dbReference>
<reference evidence="2 3" key="1">
    <citation type="submission" date="2023-10" db="EMBL/GenBank/DDBJ databases">
        <title>Chromosome-scale genome assembly provides insights into flower coloration mechanisms of Canna indica.</title>
        <authorList>
            <person name="Li C."/>
        </authorList>
    </citation>
    <scope>NUCLEOTIDE SEQUENCE [LARGE SCALE GENOMIC DNA]</scope>
    <source>
        <tissue evidence="2">Flower</tissue>
    </source>
</reference>
<dbReference type="SUPFAM" id="SSF111038">
    <property type="entry name" value="YjbQ-like"/>
    <property type="match status" value="1"/>
</dbReference>
<dbReference type="InterPro" id="IPR001602">
    <property type="entry name" value="UPF0047_YjbQ-like"/>
</dbReference>
<dbReference type="Pfam" id="PF01894">
    <property type="entry name" value="YjbQ"/>
    <property type="match status" value="1"/>
</dbReference>
<evidence type="ECO:0000313" key="2">
    <source>
        <dbReference type="EMBL" id="WOK98119.1"/>
    </source>
</evidence>
<name>A0AAQ3JXE9_9LILI</name>
<dbReference type="InterPro" id="IPR035917">
    <property type="entry name" value="YjbQ-like_sf"/>
</dbReference>
<dbReference type="EMBL" id="CP136891">
    <property type="protein sequence ID" value="WOK98119.1"/>
    <property type="molecule type" value="Genomic_DNA"/>
</dbReference>